<organism evidence="3 4">
    <name type="scientific">Neurospora hispaniola</name>
    <dbReference type="NCBI Taxonomy" id="588809"/>
    <lineage>
        <taxon>Eukaryota</taxon>
        <taxon>Fungi</taxon>
        <taxon>Dikarya</taxon>
        <taxon>Ascomycota</taxon>
        <taxon>Pezizomycotina</taxon>
        <taxon>Sordariomycetes</taxon>
        <taxon>Sordariomycetidae</taxon>
        <taxon>Sordariales</taxon>
        <taxon>Sordariaceae</taxon>
        <taxon>Neurospora</taxon>
    </lineage>
</organism>
<gene>
    <name evidence="3" type="ORF">B0T23DRAFT_418049</name>
</gene>
<dbReference type="EMBL" id="JAULSX010000002">
    <property type="protein sequence ID" value="KAK3496965.1"/>
    <property type="molecule type" value="Genomic_DNA"/>
</dbReference>
<dbReference type="RefSeq" id="XP_062695229.1">
    <property type="nucleotide sequence ID" value="XM_062839669.1"/>
</dbReference>
<feature type="compositionally biased region" description="Low complexity" evidence="2">
    <location>
        <begin position="291"/>
        <end position="310"/>
    </location>
</feature>
<dbReference type="Proteomes" id="UP001285908">
    <property type="component" value="Unassembled WGS sequence"/>
</dbReference>
<name>A0AAJ0ICW3_9PEZI</name>
<feature type="compositionally biased region" description="Polar residues" evidence="2">
    <location>
        <begin position="281"/>
        <end position="290"/>
    </location>
</feature>
<accession>A0AAJ0ICW3</accession>
<keyword evidence="1" id="KW-0175">Coiled coil</keyword>
<dbReference type="AlphaFoldDB" id="A0AAJ0ICW3"/>
<proteinExistence type="predicted"/>
<evidence type="ECO:0000256" key="1">
    <source>
        <dbReference type="SAM" id="Coils"/>
    </source>
</evidence>
<feature type="compositionally biased region" description="Polar residues" evidence="2">
    <location>
        <begin position="355"/>
        <end position="387"/>
    </location>
</feature>
<feature type="compositionally biased region" description="Low complexity" evidence="2">
    <location>
        <begin position="243"/>
        <end position="260"/>
    </location>
</feature>
<reference evidence="3 4" key="1">
    <citation type="journal article" date="2023" name="Mol. Phylogenet. Evol.">
        <title>Genome-scale phylogeny and comparative genomics of the fungal order Sordariales.</title>
        <authorList>
            <person name="Hensen N."/>
            <person name="Bonometti L."/>
            <person name="Westerberg I."/>
            <person name="Brannstrom I.O."/>
            <person name="Guillou S."/>
            <person name="Cros-Aarteil S."/>
            <person name="Calhoun S."/>
            <person name="Haridas S."/>
            <person name="Kuo A."/>
            <person name="Mondo S."/>
            <person name="Pangilinan J."/>
            <person name="Riley R."/>
            <person name="LaButti K."/>
            <person name="Andreopoulos B."/>
            <person name="Lipzen A."/>
            <person name="Chen C."/>
            <person name="Yan M."/>
            <person name="Daum C."/>
            <person name="Ng V."/>
            <person name="Clum A."/>
            <person name="Steindorff A."/>
            <person name="Ohm R.A."/>
            <person name="Martin F."/>
            <person name="Silar P."/>
            <person name="Natvig D.O."/>
            <person name="Lalanne C."/>
            <person name="Gautier V."/>
            <person name="Ament-Velasquez S.L."/>
            <person name="Kruys A."/>
            <person name="Hutchinson M.I."/>
            <person name="Powell A.J."/>
            <person name="Barry K."/>
            <person name="Miller A.N."/>
            <person name="Grigoriev I.V."/>
            <person name="Debuchy R."/>
            <person name="Gladieux P."/>
            <person name="Hiltunen Thoren M."/>
            <person name="Johannesson H."/>
        </authorList>
    </citation>
    <scope>NUCLEOTIDE SEQUENCE [LARGE SCALE GENOMIC DNA]</scope>
    <source>
        <strain evidence="3 4">FGSC 10403</strain>
    </source>
</reference>
<feature type="coiled-coil region" evidence="1">
    <location>
        <begin position="424"/>
        <end position="609"/>
    </location>
</feature>
<evidence type="ECO:0000313" key="4">
    <source>
        <dbReference type="Proteomes" id="UP001285908"/>
    </source>
</evidence>
<evidence type="ECO:0000256" key="2">
    <source>
        <dbReference type="SAM" id="MobiDB-lite"/>
    </source>
</evidence>
<dbReference type="GeneID" id="87877291"/>
<protein>
    <submittedName>
        <fullName evidence="3">Uncharacterized protein</fullName>
    </submittedName>
</protein>
<feature type="compositionally biased region" description="Polar residues" evidence="2">
    <location>
        <begin position="334"/>
        <end position="346"/>
    </location>
</feature>
<comment type="caution">
    <text evidence="3">The sequence shown here is derived from an EMBL/GenBank/DDBJ whole genome shotgun (WGS) entry which is preliminary data.</text>
</comment>
<feature type="region of interest" description="Disordered" evidence="2">
    <location>
        <begin position="240"/>
        <end position="387"/>
    </location>
</feature>
<keyword evidence="4" id="KW-1185">Reference proteome</keyword>
<sequence length="653" mass="72572">MAELRQRTANLLALDPEVYVLIHTSPGRRDDGTGISPPLFCSPCGPGAYFEVVTSKQNFPSKSDKRPCRSSALATTTPGRLCHSCISGHNAEKCPVDPPPHVPGRRQVRMIDPPHVSTNLEHWRPLTGHPPWRTWRAWLSTGPSVNRYLASLLVPDIRTRNAHAIVLSSVFHIRPSNNKLAFSVLSRRGWYIQSIQPIQRLSFARLVIDRAAGSPCSTLAHAFEGTINAVMSRSSVNGANGKSLLSAPASPRSSTRALSRMNSTIRAVSSFDDRISEDSSTDAVPTSNTASQHSTLSSSVNSSVSMGSASQDQLKLQKGESKTPAPTVKLRPSPSFNNLSEKSVSSLDVPRRLGTKSSFELPNRDSSLNATAPPQSPMSDNGGSSMQETISATEANLAGGWDSTIGKAGLGKTGRVINKLVSDNETLKRDIQIERLRAEESKNAAKLLEDKLERMVADYESRLLEANVTKTLLARKERQVASLQETVDLERKRAMDAGERERTWKDEMERVKADAKKQVDEATNLAALMEGRYNAISSHWKEQGEEVKRTVAKMRTEIASLLEERRRDDDRINTLRDLCDQQDGNIRELRKQKEDIAAQFERYKIAQDESLKDIKAKARQRELEQERTLQETKEVLDKLKWALSVKEKIEWAQ</sequence>
<evidence type="ECO:0000313" key="3">
    <source>
        <dbReference type="EMBL" id="KAK3496965.1"/>
    </source>
</evidence>